<gene>
    <name evidence="1" type="primary">thiS</name>
    <name evidence="1" type="ORF">GCM10007298_02340</name>
</gene>
<dbReference type="InterPro" id="IPR016155">
    <property type="entry name" value="Mopterin_synth/thiamin_S_b"/>
</dbReference>
<dbReference type="PANTHER" id="PTHR34472:SF1">
    <property type="entry name" value="SULFUR CARRIER PROTEIN THIS"/>
    <property type="match status" value="1"/>
</dbReference>
<name>A0ABQ1U4U2_9NOCA</name>
<dbReference type="PANTHER" id="PTHR34472">
    <property type="entry name" value="SULFUR CARRIER PROTEIN THIS"/>
    <property type="match status" value="1"/>
</dbReference>
<proteinExistence type="predicted"/>
<dbReference type="InterPro" id="IPR012675">
    <property type="entry name" value="Beta-grasp_dom_sf"/>
</dbReference>
<dbReference type="CDD" id="cd00565">
    <property type="entry name" value="Ubl_ThiS"/>
    <property type="match status" value="1"/>
</dbReference>
<protein>
    <submittedName>
        <fullName evidence="1">Thiamine biosynthesis protein ThiS</fullName>
    </submittedName>
</protein>
<evidence type="ECO:0000313" key="2">
    <source>
        <dbReference type="Proteomes" id="UP000632454"/>
    </source>
</evidence>
<organism evidence="1 2">
    <name type="scientific">Williamsia phyllosphaerae</name>
    <dbReference type="NCBI Taxonomy" id="885042"/>
    <lineage>
        <taxon>Bacteria</taxon>
        <taxon>Bacillati</taxon>
        <taxon>Actinomycetota</taxon>
        <taxon>Actinomycetes</taxon>
        <taxon>Mycobacteriales</taxon>
        <taxon>Nocardiaceae</taxon>
        <taxon>Williamsia</taxon>
    </lineage>
</organism>
<accession>A0ABQ1U4U2</accession>
<dbReference type="NCBIfam" id="TIGR01683">
    <property type="entry name" value="thiS"/>
    <property type="match status" value="1"/>
</dbReference>
<dbReference type="RefSeq" id="WP_188486150.1">
    <property type="nucleotide sequence ID" value="NZ_BMCS01000001.1"/>
</dbReference>
<comment type="caution">
    <text evidence="1">The sequence shown here is derived from an EMBL/GenBank/DDBJ whole genome shotgun (WGS) entry which is preliminary data.</text>
</comment>
<reference evidence="2" key="1">
    <citation type="journal article" date="2019" name="Int. J. Syst. Evol. Microbiol.">
        <title>The Global Catalogue of Microorganisms (GCM) 10K type strain sequencing project: providing services to taxonomists for standard genome sequencing and annotation.</title>
        <authorList>
            <consortium name="The Broad Institute Genomics Platform"/>
            <consortium name="The Broad Institute Genome Sequencing Center for Infectious Disease"/>
            <person name="Wu L."/>
            <person name="Ma J."/>
        </authorList>
    </citation>
    <scope>NUCLEOTIDE SEQUENCE [LARGE SCALE GENOMIC DNA]</scope>
    <source>
        <strain evidence="2">CCM 7855</strain>
    </source>
</reference>
<keyword evidence="2" id="KW-1185">Reference proteome</keyword>
<dbReference type="SUPFAM" id="SSF54285">
    <property type="entry name" value="MoaD/ThiS"/>
    <property type="match status" value="1"/>
</dbReference>
<dbReference type="Proteomes" id="UP000632454">
    <property type="component" value="Unassembled WGS sequence"/>
</dbReference>
<dbReference type="Gene3D" id="3.10.20.30">
    <property type="match status" value="1"/>
</dbReference>
<dbReference type="InterPro" id="IPR010035">
    <property type="entry name" value="Thi_S"/>
</dbReference>
<dbReference type="InterPro" id="IPR003749">
    <property type="entry name" value="ThiS/MoaD-like"/>
</dbReference>
<sequence length="67" mass="6860">MTITIEVNGEDRQVADDTTAAALLGILGLPERGIAIAVDGAVHHRGTWNAPLADGARIDILTAVQGG</sequence>
<evidence type="ECO:0000313" key="1">
    <source>
        <dbReference type="EMBL" id="GGF09938.1"/>
    </source>
</evidence>
<dbReference type="EMBL" id="BMCS01000001">
    <property type="protein sequence ID" value="GGF09938.1"/>
    <property type="molecule type" value="Genomic_DNA"/>
</dbReference>
<dbReference type="Pfam" id="PF02597">
    <property type="entry name" value="ThiS"/>
    <property type="match status" value="1"/>
</dbReference>